<dbReference type="SUPFAM" id="SSF51735">
    <property type="entry name" value="NAD(P)-binding Rossmann-fold domains"/>
    <property type="match status" value="1"/>
</dbReference>
<dbReference type="InterPro" id="IPR036291">
    <property type="entry name" value="NAD(P)-bd_dom_sf"/>
</dbReference>
<gene>
    <name evidence="3" type="ORF">KI810_12020</name>
</gene>
<dbReference type="PANTHER" id="PTHR43000">
    <property type="entry name" value="DTDP-D-GLUCOSE 4,6-DEHYDRATASE-RELATED"/>
    <property type="match status" value="1"/>
</dbReference>
<sequence length="299" mass="33418">MASRKALLTGATGFIGSHVARRLVESGWSVHVILRADSDLSPISGILDRITVHRHDGSTEGLEDIVRQVAPDTVFHLASLFLAQHRPEDVESLVRSNVLFGAQLLEAMVKHGVRRLVNTGTSWQHYESRDYSPVNLYAATKQAFEDILRYYVEATSLRAISLKLFDTYGPGDPRPKLFTLLRRVAQEQQPLAMSPGEQLIDLVYIDDVTDAFLMAAERLLADLVPGHESYAVSSGAPVRLRELVETYGRVLDRPLPIQWGGRSYREREVMVPWNAGKSLPGWRPKVGLEEGIERMEGAH</sequence>
<organism evidence="3 4">
    <name type="scientific">Geomobilimonas luticola</name>
    <dbReference type="NCBI Taxonomy" id="1114878"/>
    <lineage>
        <taxon>Bacteria</taxon>
        <taxon>Pseudomonadati</taxon>
        <taxon>Thermodesulfobacteriota</taxon>
        <taxon>Desulfuromonadia</taxon>
        <taxon>Geobacterales</taxon>
        <taxon>Geobacteraceae</taxon>
        <taxon>Geomobilimonas</taxon>
    </lineage>
</organism>
<evidence type="ECO:0000256" key="1">
    <source>
        <dbReference type="ARBA" id="ARBA00007637"/>
    </source>
</evidence>
<reference evidence="3 4" key="1">
    <citation type="submission" date="2021-05" db="EMBL/GenBank/DDBJ databases">
        <title>The draft genome of Geobacter luticola JCM 17780.</title>
        <authorList>
            <person name="Xu Z."/>
            <person name="Masuda Y."/>
            <person name="Itoh H."/>
            <person name="Senoo K."/>
        </authorList>
    </citation>
    <scope>NUCLEOTIDE SEQUENCE [LARGE SCALE GENOMIC DNA]</scope>
    <source>
        <strain evidence="3 4">JCM 17780</strain>
    </source>
</reference>
<dbReference type="Proteomes" id="UP000756860">
    <property type="component" value="Unassembled WGS sequence"/>
</dbReference>
<name>A0ABS5SEJ0_9BACT</name>
<protein>
    <submittedName>
        <fullName evidence="3">NAD(P)-dependent oxidoreductase</fullName>
    </submittedName>
</protein>
<evidence type="ECO:0000313" key="3">
    <source>
        <dbReference type="EMBL" id="MBT0653786.1"/>
    </source>
</evidence>
<evidence type="ECO:0000313" key="4">
    <source>
        <dbReference type="Proteomes" id="UP000756860"/>
    </source>
</evidence>
<comment type="caution">
    <text evidence="3">The sequence shown here is derived from an EMBL/GenBank/DDBJ whole genome shotgun (WGS) entry which is preliminary data.</text>
</comment>
<dbReference type="Pfam" id="PF01370">
    <property type="entry name" value="Epimerase"/>
    <property type="match status" value="1"/>
</dbReference>
<dbReference type="InterPro" id="IPR001509">
    <property type="entry name" value="Epimerase_deHydtase"/>
</dbReference>
<proteinExistence type="inferred from homology"/>
<keyword evidence="4" id="KW-1185">Reference proteome</keyword>
<feature type="domain" description="NAD-dependent epimerase/dehydratase" evidence="2">
    <location>
        <begin position="6"/>
        <end position="218"/>
    </location>
</feature>
<evidence type="ECO:0000259" key="2">
    <source>
        <dbReference type="Pfam" id="PF01370"/>
    </source>
</evidence>
<dbReference type="EMBL" id="JAHCVK010000005">
    <property type="protein sequence ID" value="MBT0653786.1"/>
    <property type="molecule type" value="Genomic_DNA"/>
</dbReference>
<dbReference type="RefSeq" id="WP_214175790.1">
    <property type="nucleotide sequence ID" value="NZ_JAHCVK010000005.1"/>
</dbReference>
<dbReference type="Gene3D" id="3.40.50.720">
    <property type="entry name" value="NAD(P)-binding Rossmann-like Domain"/>
    <property type="match status" value="1"/>
</dbReference>
<accession>A0ABS5SEJ0</accession>
<comment type="similarity">
    <text evidence="1">Belongs to the NAD(P)-dependent epimerase/dehydratase family.</text>
</comment>